<proteinExistence type="predicted"/>
<sequence length="450" mass="50850">MMIISREGPAKRPDCVRCVVPQVKMNFVQYSRAHHTRSSSTHLPQHLTSRGTHPSEYEKNYYYFGLPSQPRLVARSSTTVWVPPRDERGMLNKRLRHVGVHTIIDAWNNDSAFLRTEIIRTLVDEGADFHAIDLLRSGYEESQSPSPETGVTTPTGDPRNAPVVLLVSVAPQSLSWPAGRRLAVRCWTVLRRHQFEDVHCEIKESRLQSLAIAPLLPLTNERTSGLYWRHLRHLSESVGTSIAAADEPFRQGALGLYLRDNHSDDVYALTCRHVCFGPEQGGEILPGFPASLSMSKEVVQPGSTTYEELAESLQTLSRDYHLQLDRMEKSQCIMDEDRRLRLMKHHEHHAALVDSALSKFSIREEVQSRVIGEVAYVRDFALGDHDHLSDWCLIRADPSRFSTPLINLQNRLPIGSSSLDSALQLAQNRFPLVKLGDDFTLTLEATPSRL</sequence>
<protein>
    <submittedName>
        <fullName evidence="2">Uncharacterized protein</fullName>
    </submittedName>
</protein>
<dbReference type="STRING" id="268505.A0A2A9P9G9"/>
<gene>
    <name evidence="2" type="ORF">XA68_14997</name>
</gene>
<reference evidence="2 3" key="2">
    <citation type="journal article" date="2017" name="Sci. Rep.">
        <title>Ant-infecting Ophiocordyceps genomes reveal a high diversity of potential behavioral manipulation genes and a possible major role for enterotoxins.</title>
        <authorList>
            <person name="de Bekker C."/>
            <person name="Ohm R.A."/>
            <person name="Evans H.C."/>
            <person name="Brachmann A."/>
            <person name="Hughes D.P."/>
        </authorList>
    </citation>
    <scope>NUCLEOTIDE SEQUENCE [LARGE SCALE GENOMIC DNA]</scope>
    <source>
        <strain evidence="2 3">SC16a</strain>
    </source>
</reference>
<keyword evidence="3" id="KW-1185">Reference proteome</keyword>
<dbReference type="Proteomes" id="UP000037136">
    <property type="component" value="Unassembled WGS sequence"/>
</dbReference>
<evidence type="ECO:0000313" key="2">
    <source>
        <dbReference type="EMBL" id="PFH57500.1"/>
    </source>
</evidence>
<evidence type="ECO:0000313" key="3">
    <source>
        <dbReference type="Proteomes" id="UP000037136"/>
    </source>
</evidence>
<evidence type="ECO:0000256" key="1">
    <source>
        <dbReference type="SAM" id="MobiDB-lite"/>
    </source>
</evidence>
<dbReference type="AlphaFoldDB" id="A0A2A9P9G9"/>
<accession>A0A2A9P9G9</accession>
<reference evidence="2 3" key="1">
    <citation type="journal article" date="2015" name="BMC Genomics">
        <title>Gene expression during zombie ant biting behavior reflects the complexity underlying fungal parasitic behavioral manipulation.</title>
        <authorList>
            <person name="de Bekker C."/>
            <person name="Ohm R.A."/>
            <person name="Loreto R.G."/>
            <person name="Sebastian A."/>
            <person name="Albert I."/>
            <person name="Merrow M."/>
            <person name="Brachmann A."/>
            <person name="Hughes D.P."/>
        </authorList>
    </citation>
    <scope>NUCLEOTIDE SEQUENCE [LARGE SCALE GENOMIC DNA]</scope>
    <source>
        <strain evidence="2 3">SC16a</strain>
    </source>
</reference>
<organism evidence="2 3">
    <name type="scientific">Ophiocordyceps unilateralis</name>
    <name type="common">Zombie-ant fungus</name>
    <name type="synonym">Torrubia unilateralis</name>
    <dbReference type="NCBI Taxonomy" id="268505"/>
    <lineage>
        <taxon>Eukaryota</taxon>
        <taxon>Fungi</taxon>
        <taxon>Dikarya</taxon>
        <taxon>Ascomycota</taxon>
        <taxon>Pezizomycotina</taxon>
        <taxon>Sordariomycetes</taxon>
        <taxon>Hypocreomycetidae</taxon>
        <taxon>Hypocreales</taxon>
        <taxon>Ophiocordycipitaceae</taxon>
        <taxon>Ophiocordyceps</taxon>
    </lineage>
</organism>
<name>A0A2A9P9G9_OPHUN</name>
<comment type="caution">
    <text evidence="2">The sequence shown here is derived from an EMBL/GenBank/DDBJ whole genome shotgun (WGS) entry which is preliminary data.</text>
</comment>
<feature type="compositionally biased region" description="Polar residues" evidence="1">
    <location>
        <begin position="140"/>
        <end position="155"/>
    </location>
</feature>
<feature type="region of interest" description="Disordered" evidence="1">
    <location>
        <begin position="139"/>
        <end position="158"/>
    </location>
</feature>
<dbReference type="EMBL" id="LAZP02000401">
    <property type="protein sequence ID" value="PFH57500.1"/>
    <property type="molecule type" value="Genomic_DNA"/>
</dbReference>
<dbReference type="OrthoDB" id="5424209at2759"/>